<dbReference type="GO" id="GO:0032259">
    <property type="term" value="P:methylation"/>
    <property type="evidence" value="ECO:0007669"/>
    <property type="project" value="UniProtKB-KW"/>
</dbReference>
<feature type="binding site" evidence="5">
    <location>
        <begin position="99"/>
        <end position="102"/>
    </location>
    <ligand>
        <name>substrate</name>
    </ligand>
</feature>
<dbReference type="GO" id="GO:0008168">
    <property type="term" value="F:methyltransferase activity"/>
    <property type="evidence" value="ECO:0007669"/>
    <property type="project" value="UniProtKB-KW"/>
</dbReference>
<evidence type="ECO:0000313" key="7">
    <source>
        <dbReference type="Proteomes" id="UP000246058"/>
    </source>
</evidence>
<evidence type="ECO:0000256" key="2">
    <source>
        <dbReference type="ARBA" id="ARBA00016549"/>
    </source>
</evidence>
<dbReference type="Pfam" id="PF03737">
    <property type="entry name" value="RraA-like"/>
    <property type="match status" value="1"/>
</dbReference>
<protein>
    <recommendedName>
        <fullName evidence="2">Putative 4-hydroxy-4-methyl-2-oxoglutarate aldolase</fullName>
    </recommendedName>
    <alternativeName>
        <fullName evidence="3">Regulator of ribonuclease activity homolog</fullName>
    </alternativeName>
    <alternativeName>
        <fullName evidence="4">RraA-like protein</fullName>
    </alternativeName>
</protein>
<dbReference type="PANTHER" id="PTHR33254">
    <property type="entry name" value="4-HYDROXY-4-METHYL-2-OXOGLUTARATE ALDOLASE 3-RELATED"/>
    <property type="match status" value="1"/>
</dbReference>
<proteinExistence type="predicted"/>
<dbReference type="PANTHER" id="PTHR33254:SF4">
    <property type="entry name" value="4-HYDROXY-4-METHYL-2-OXOGLUTARATE ALDOLASE 3-RELATED"/>
    <property type="match status" value="1"/>
</dbReference>
<organism evidence="6 7">
    <name type="scientific">Methylobacterium radiodurans</name>
    <dbReference type="NCBI Taxonomy" id="2202828"/>
    <lineage>
        <taxon>Bacteria</taxon>
        <taxon>Pseudomonadati</taxon>
        <taxon>Pseudomonadota</taxon>
        <taxon>Alphaproteobacteria</taxon>
        <taxon>Hyphomicrobiales</taxon>
        <taxon>Methylobacteriaceae</taxon>
        <taxon>Methylobacterium</taxon>
    </lineage>
</organism>
<keyword evidence="5" id="KW-0479">Metal-binding</keyword>
<dbReference type="EMBL" id="CP029551">
    <property type="protein sequence ID" value="AWN35476.1"/>
    <property type="molecule type" value="Genomic_DNA"/>
</dbReference>
<keyword evidence="6" id="KW-0489">Methyltransferase</keyword>
<dbReference type="KEGG" id="meti:DK427_06815"/>
<name>A0A2U8VQ69_9HYPH</name>
<dbReference type="SUPFAM" id="SSF89562">
    <property type="entry name" value="RraA-like"/>
    <property type="match status" value="1"/>
</dbReference>
<comment type="cofactor">
    <cofactor evidence="5">
        <name>Mg(2+)</name>
        <dbReference type="ChEBI" id="CHEBI:18420"/>
    </cofactor>
</comment>
<evidence type="ECO:0000256" key="3">
    <source>
        <dbReference type="ARBA" id="ARBA00029596"/>
    </source>
</evidence>
<accession>A0A2U8VQ69</accession>
<keyword evidence="6" id="KW-0808">Transferase</keyword>
<gene>
    <name evidence="6" type="ORF">DK427_06815</name>
</gene>
<feature type="binding site" evidence="5">
    <location>
        <position position="121"/>
    </location>
    <ligand>
        <name>substrate</name>
    </ligand>
</feature>
<evidence type="ECO:0000256" key="4">
    <source>
        <dbReference type="ARBA" id="ARBA00030169"/>
    </source>
</evidence>
<evidence type="ECO:0000256" key="5">
    <source>
        <dbReference type="PIRSR" id="PIRSR605493-1"/>
    </source>
</evidence>
<dbReference type="RefSeq" id="WP_109950596.1">
    <property type="nucleotide sequence ID" value="NZ_CP029551.1"/>
</dbReference>
<keyword evidence="5" id="KW-0460">Magnesium</keyword>
<dbReference type="AlphaFoldDB" id="A0A2U8VQ69"/>
<dbReference type="CDD" id="cd16841">
    <property type="entry name" value="RraA_family"/>
    <property type="match status" value="1"/>
</dbReference>
<sequence>MPVTIHAVPEGGLSEAEIARWRAVPVAVAADLARGADQIDPAIRPLNPPGRQPRLFGRAVTALCEPPDFGAVLHAVERIGPGDVLVIAAGGRSETAMIGEIVGGHLRRRGGVGLVCDGAIRDVGVLAGWADLSVFTRAITPRGPASAERGAVNAPVVVGGRLVAAGDLIIGDDDGLVALAPETARDRIGDAEAKLAREAEWEASLAAGRSVRETFGIAAAVGDGA</sequence>
<dbReference type="InterPro" id="IPR036704">
    <property type="entry name" value="RraA/RraA-like_sf"/>
</dbReference>
<feature type="binding site" evidence="5">
    <location>
        <position position="122"/>
    </location>
    <ligand>
        <name>Mg(2+)</name>
        <dbReference type="ChEBI" id="CHEBI:18420"/>
    </ligand>
</feature>
<dbReference type="InterPro" id="IPR005493">
    <property type="entry name" value="RraA/RraA-like"/>
</dbReference>
<dbReference type="Proteomes" id="UP000246058">
    <property type="component" value="Chromosome"/>
</dbReference>
<reference evidence="6 7" key="1">
    <citation type="submission" date="2018-05" db="EMBL/GenBank/DDBJ databases">
        <title>Complete Genome Sequence of Methylobacterium sp. 17Sr1-43.</title>
        <authorList>
            <person name="Srinivasan S."/>
        </authorList>
    </citation>
    <scope>NUCLEOTIDE SEQUENCE [LARGE SCALE GENOMIC DNA]</scope>
    <source>
        <strain evidence="6 7">17Sr1-43</strain>
    </source>
</reference>
<keyword evidence="7" id="KW-1185">Reference proteome</keyword>
<evidence type="ECO:0000256" key="1">
    <source>
        <dbReference type="ARBA" id="ARBA00001968"/>
    </source>
</evidence>
<comment type="cofactor">
    <cofactor evidence="1">
        <name>a divalent metal cation</name>
        <dbReference type="ChEBI" id="CHEBI:60240"/>
    </cofactor>
</comment>
<dbReference type="Gene3D" id="3.50.30.40">
    <property type="entry name" value="Ribonuclease E inhibitor RraA/RraA-like"/>
    <property type="match status" value="1"/>
</dbReference>
<evidence type="ECO:0000313" key="6">
    <source>
        <dbReference type="EMBL" id="AWN35476.1"/>
    </source>
</evidence>
<dbReference type="OrthoDB" id="9812532at2"/>
<dbReference type="GO" id="GO:0046872">
    <property type="term" value="F:metal ion binding"/>
    <property type="evidence" value="ECO:0007669"/>
    <property type="project" value="UniProtKB-KW"/>
</dbReference>